<evidence type="ECO:0000313" key="2">
    <source>
        <dbReference type="EMBL" id="ACL10544.1"/>
    </source>
</evidence>
<dbReference type="HOGENOM" id="CLU_068847_1_0_2"/>
<dbReference type="GeneID" id="7171710"/>
<dbReference type="PANTHER" id="PTHR10192:SF28">
    <property type="entry name" value="MOLYBDOPTERIN MOLYBDENUMTRANSFERASE"/>
    <property type="match status" value="1"/>
</dbReference>
<dbReference type="InterPro" id="IPR001453">
    <property type="entry name" value="MoaB/Mog_dom"/>
</dbReference>
<dbReference type="EMBL" id="CP001140">
    <property type="protein sequence ID" value="ACL10544.1"/>
    <property type="molecule type" value="Genomic_DNA"/>
</dbReference>
<dbReference type="AlphaFoldDB" id="B8D2Z7"/>
<sequence>MKLVKVDDAVGRKLAFDYSAVTPDFKSPIKRRGEVVSLEDVELLKNHGHYYVYIEDGDSVEYGLHEEEAVLQLAQLISGENIIVEKASEGKALLRSAVNGLLMVDSTLLEKINSTGVYVVITRRKGVYVKHSDIVGIVDLIPLSIPRDYLSYISSEILTSRKILQVYRNTHPKIGIIVTGTEIVEGRKKDLASPVVVEKIRLYELEQGALVYVRDDESEIAGAIENLLLDHDAVVVTGGMSIDPTDKTPKAIASVASEVVAYGVPMKPTTMSMIAYKDGKAVIGVSSGIIYFPDYNILDVVLPWIAAGVKIPREYLISFGEGGLSEYFLRRR</sequence>
<evidence type="ECO:0000259" key="1">
    <source>
        <dbReference type="SMART" id="SM00852"/>
    </source>
</evidence>
<dbReference type="KEGG" id="dka:DKAM_0218"/>
<protein>
    <submittedName>
        <fullName evidence="2">Molybdopterin binding domain protein</fullName>
    </submittedName>
</protein>
<dbReference type="SUPFAM" id="SSF53218">
    <property type="entry name" value="Molybdenum cofactor biosynthesis proteins"/>
    <property type="match status" value="1"/>
</dbReference>
<dbReference type="SMART" id="SM00852">
    <property type="entry name" value="MoCF_biosynth"/>
    <property type="match status" value="1"/>
</dbReference>
<gene>
    <name evidence="2" type="ordered locus">DKAM_0218</name>
</gene>
<proteinExistence type="predicted"/>
<feature type="domain" description="MoaB/Mog" evidence="1">
    <location>
        <begin position="175"/>
        <end position="307"/>
    </location>
</feature>
<dbReference type="STRING" id="490899.DKAM_0218"/>
<dbReference type="Pfam" id="PF00994">
    <property type="entry name" value="MoCF_biosynth"/>
    <property type="match status" value="1"/>
</dbReference>
<reference evidence="2 3" key="1">
    <citation type="journal article" date="2009" name="J. Bacteriol.">
        <title>Complete genome sequence of the anaerobic, protein-degrading hyperthermophilic crenarchaeon Desulfurococcus kamchatkensis.</title>
        <authorList>
            <person name="Ravin N.V."/>
            <person name="Mardanov A.V."/>
            <person name="Beletsky A.V."/>
            <person name="Kublanov I.V."/>
            <person name="Kolganova T.V."/>
            <person name="Lebedinsky A.V."/>
            <person name="Chernyh N.A."/>
            <person name="Bonch-Osmolovskaya E.A."/>
            <person name="Skryabin K.G."/>
        </authorList>
    </citation>
    <scope>NUCLEOTIDE SEQUENCE [LARGE SCALE GENOMIC DNA]</scope>
    <source>
        <strain evidence="3">DSM 18924 / JCM 16383 / VKM B-2413 / 1221n</strain>
    </source>
</reference>
<organism evidence="2 3">
    <name type="scientific">Desulfurococcus amylolyticus (strain DSM 18924 / JCM 16383 / VKM B-2413 / 1221n)</name>
    <name type="common">Desulfurococcus kamchatkensis</name>
    <dbReference type="NCBI Taxonomy" id="490899"/>
    <lineage>
        <taxon>Archaea</taxon>
        <taxon>Thermoproteota</taxon>
        <taxon>Thermoprotei</taxon>
        <taxon>Desulfurococcales</taxon>
        <taxon>Desulfurococcaceae</taxon>
        <taxon>Desulfurococcus</taxon>
    </lineage>
</organism>
<dbReference type="RefSeq" id="WP_012607886.1">
    <property type="nucleotide sequence ID" value="NC_011766.1"/>
</dbReference>
<evidence type="ECO:0000313" key="3">
    <source>
        <dbReference type="Proteomes" id="UP000006903"/>
    </source>
</evidence>
<dbReference type="GO" id="GO:0006777">
    <property type="term" value="P:Mo-molybdopterin cofactor biosynthetic process"/>
    <property type="evidence" value="ECO:0007669"/>
    <property type="project" value="TreeGrafter"/>
</dbReference>
<dbReference type="InterPro" id="IPR038987">
    <property type="entry name" value="MoeA-like"/>
</dbReference>
<dbReference type="Gene3D" id="3.40.980.10">
    <property type="entry name" value="MoaB/Mog-like domain"/>
    <property type="match status" value="1"/>
</dbReference>
<dbReference type="PANTHER" id="PTHR10192">
    <property type="entry name" value="MOLYBDOPTERIN BIOSYNTHESIS PROTEIN"/>
    <property type="match status" value="1"/>
</dbReference>
<dbReference type="GO" id="GO:0061599">
    <property type="term" value="F:molybdopterin molybdotransferase activity"/>
    <property type="evidence" value="ECO:0007669"/>
    <property type="project" value="TreeGrafter"/>
</dbReference>
<dbReference type="Proteomes" id="UP000006903">
    <property type="component" value="Chromosome"/>
</dbReference>
<dbReference type="eggNOG" id="arCOG00216">
    <property type="taxonomic scope" value="Archaea"/>
</dbReference>
<dbReference type="InterPro" id="IPR036425">
    <property type="entry name" value="MoaB/Mog-like_dom_sf"/>
</dbReference>
<name>B8D2Z7_DESA1</name>
<dbReference type="GO" id="GO:0005829">
    <property type="term" value="C:cytosol"/>
    <property type="evidence" value="ECO:0007669"/>
    <property type="project" value="TreeGrafter"/>
</dbReference>
<accession>B8D2Z7</accession>